<keyword evidence="1" id="KW-0670">Pyruvate</keyword>
<dbReference type="PANTHER" id="PTHR42905">
    <property type="entry name" value="PHOSPHOENOLPYRUVATE CARBOXYLASE"/>
    <property type="match status" value="1"/>
</dbReference>
<keyword evidence="2" id="KW-1185">Reference proteome</keyword>
<dbReference type="InterPro" id="IPR015813">
    <property type="entry name" value="Pyrv/PenolPyrv_kinase-like_dom"/>
</dbReference>
<dbReference type="EMBL" id="QCYK01000004">
    <property type="protein sequence ID" value="PUZ21832.1"/>
    <property type="molecule type" value="Genomic_DNA"/>
</dbReference>
<dbReference type="PANTHER" id="PTHR42905:SF16">
    <property type="entry name" value="CARBOXYPHOSPHONOENOLPYRUVATE PHOSPHONOMUTASE-LIKE PROTEIN (AFU_ORTHOLOGUE AFUA_5G07230)"/>
    <property type="match status" value="1"/>
</dbReference>
<dbReference type="RefSeq" id="WP_108689480.1">
    <property type="nucleotide sequence ID" value="NZ_QCYK01000004.1"/>
</dbReference>
<dbReference type="CDD" id="cd00377">
    <property type="entry name" value="ICL_PEPM"/>
    <property type="match status" value="1"/>
</dbReference>
<accession>A0A2T7BBQ7</accession>
<name>A0A2T7BBQ7_9BACT</name>
<dbReference type="InterPro" id="IPR040442">
    <property type="entry name" value="Pyrv_kinase-like_dom_sf"/>
</dbReference>
<proteinExistence type="predicted"/>
<reference evidence="1 2" key="1">
    <citation type="submission" date="2018-04" db="EMBL/GenBank/DDBJ databases">
        <title>Chitinophaga fuyangensis sp. nov., isolated from soil in a chemical factory.</title>
        <authorList>
            <person name="Chen K."/>
        </authorList>
    </citation>
    <scope>NUCLEOTIDE SEQUENCE [LARGE SCALE GENOMIC DNA]</scope>
    <source>
        <strain evidence="1 2">LY-1</strain>
    </source>
</reference>
<dbReference type="OrthoDB" id="9780430at2"/>
<sequence length="246" mass="27101">MNQYEEFYQLHHQQAPFLLANAWNAKSAQLITTAGFEAIGTSSGAIAHSLGYEDGEKIPFAALLYIVQRIKASTSVPVSVDMERGYSDDLQALTDNIQKLLDCGIAGINLEDAQGEEMYLRKLECIKNYLVKTNQSLFINARIDAFAQQLPSPLETTIKRAEQYQQAGADGLFIIAIPDAEVAREIVASTPLPVNMVATPKLPVETLVSIGVKRISMAVLLYKATYHHLEKISKEIIAEKSLASLF</sequence>
<dbReference type="Pfam" id="PF13714">
    <property type="entry name" value="PEP_mutase"/>
    <property type="match status" value="1"/>
</dbReference>
<dbReference type="AlphaFoldDB" id="A0A2T7BBQ7"/>
<dbReference type="Proteomes" id="UP000244450">
    <property type="component" value="Unassembled WGS sequence"/>
</dbReference>
<comment type="caution">
    <text evidence="1">The sequence shown here is derived from an EMBL/GenBank/DDBJ whole genome shotgun (WGS) entry which is preliminary data.</text>
</comment>
<protein>
    <submittedName>
        <fullName evidence="1">Isocitrate lyase/phosphoenolpyruvate mutase family protein</fullName>
    </submittedName>
</protein>
<evidence type="ECO:0000313" key="2">
    <source>
        <dbReference type="Proteomes" id="UP000244450"/>
    </source>
</evidence>
<dbReference type="Gene3D" id="3.20.20.60">
    <property type="entry name" value="Phosphoenolpyruvate-binding domains"/>
    <property type="match status" value="1"/>
</dbReference>
<dbReference type="InterPro" id="IPR039556">
    <property type="entry name" value="ICL/PEPM"/>
</dbReference>
<gene>
    <name evidence="1" type="ORF">DCC81_24920</name>
</gene>
<dbReference type="GO" id="GO:0016829">
    <property type="term" value="F:lyase activity"/>
    <property type="evidence" value="ECO:0007669"/>
    <property type="project" value="UniProtKB-KW"/>
</dbReference>
<dbReference type="SUPFAM" id="SSF51621">
    <property type="entry name" value="Phosphoenolpyruvate/pyruvate domain"/>
    <property type="match status" value="1"/>
</dbReference>
<evidence type="ECO:0000313" key="1">
    <source>
        <dbReference type="EMBL" id="PUZ21832.1"/>
    </source>
</evidence>
<keyword evidence="1" id="KW-0456">Lyase</keyword>
<organism evidence="1 2">
    <name type="scientific">Chitinophaga parva</name>
    <dbReference type="NCBI Taxonomy" id="2169414"/>
    <lineage>
        <taxon>Bacteria</taxon>
        <taxon>Pseudomonadati</taxon>
        <taxon>Bacteroidota</taxon>
        <taxon>Chitinophagia</taxon>
        <taxon>Chitinophagales</taxon>
        <taxon>Chitinophagaceae</taxon>
        <taxon>Chitinophaga</taxon>
    </lineage>
</organism>